<protein>
    <submittedName>
        <fullName evidence="2">Uncharacterized membrane anchored protein Mext_4159</fullName>
    </submittedName>
</protein>
<keyword evidence="1" id="KW-1133">Transmembrane helix</keyword>
<accession>A0A3B1BY76</accession>
<dbReference type="PANTHER" id="PTHR31876">
    <property type="entry name" value="COV-LIKE PROTEIN 1"/>
    <property type="match status" value="1"/>
</dbReference>
<dbReference type="EMBL" id="UOGB01000187">
    <property type="protein sequence ID" value="VAX20742.1"/>
    <property type="molecule type" value="Genomic_DNA"/>
</dbReference>
<dbReference type="AlphaFoldDB" id="A0A3B1BY76"/>
<sequence length="211" mass="23006">MRTVFLKIRRIFLAGLLVSLPLVITIVVFKFAFETLDNLLGPLITRLLIELGVPIVQTFQVPGLGVIATLAIVFFIGLFTTNFLGRKTLKIGEWVVTQIPVIRSVYSGAKQIIDTIAAGGSSNFSKVALVEYPRKGLYCLAFITGETKGEAAERVGGDLINIFLPTTPNPTSGFYLMARREDLIEMDMTVEDGIKMLMSGGLVTPNGPQKP</sequence>
<dbReference type="InterPro" id="IPR007462">
    <property type="entry name" value="COV1-like"/>
</dbReference>
<proteinExistence type="predicted"/>
<feature type="transmembrane region" description="Helical" evidence="1">
    <location>
        <begin position="12"/>
        <end position="33"/>
    </location>
</feature>
<evidence type="ECO:0000313" key="2">
    <source>
        <dbReference type="EMBL" id="VAX20742.1"/>
    </source>
</evidence>
<feature type="transmembrane region" description="Helical" evidence="1">
    <location>
        <begin position="64"/>
        <end position="84"/>
    </location>
</feature>
<gene>
    <name evidence="2" type="ORF">MNBD_NITROSPINAE03-446</name>
</gene>
<organism evidence="2">
    <name type="scientific">hydrothermal vent metagenome</name>
    <dbReference type="NCBI Taxonomy" id="652676"/>
    <lineage>
        <taxon>unclassified sequences</taxon>
        <taxon>metagenomes</taxon>
        <taxon>ecological metagenomes</taxon>
    </lineage>
</organism>
<reference evidence="2" key="1">
    <citation type="submission" date="2018-06" db="EMBL/GenBank/DDBJ databases">
        <authorList>
            <person name="Zhirakovskaya E."/>
        </authorList>
    </citation>
    <scope>NUCLEOTIDE SEQUENCE</scope>
</reference>
<keyword evidence="1" id="KW-0812">Transmembrane</keyword>
<dbReference type="PANTHER" id="PTHR31876:SF26">
    <property type="entry name" value="PROTEIN LIKE COV 2"/>
    <property type="match status" value="1"/>
</dbReference>
<name>A0A3B1BY76_9ZZZZ</name>
<evidence type="ECO:0000256" key="1">
    <source>
        <dbReference type="SAM" id="Phobius"/>
    </source>
</evidence>
<feature type="non-terminal residue" evidence="2">
    <location>
        <position position="211"/>
    </location>
</feature>
<dbReference type="Pfam" id="PF04367">
    <property type="entry name" value="DUF502"/>
    <property type="match status" value="1"/>
</dbReference>
<keyword evidence="1" id="KW-0472">Membrane</keyword>